<dbReference type="Pfam" id="PF26639">
    <property type="entry name" value="Het-6_barrel"/>
    <property type="match status" value="1"/>
</dbReference>
<dbReference type="Pfam" id="PF06985">
    <property type="entry name" value="HET"/>
    <property type="match status" value="1"/>
</dbReference>
<reference evidence="2 3" key="1">
    <citation type="submission" date="2024-09" db="EMBL/GenBank/DDBJ databases">
        <title>Itraconazole resistance in Madurella fahalii resulting from another homologue of gene encoding cytochrome P450 14-alpha sterol demethylase (CYP51).</title>
        <authorList>
            <person name="Yoshioka I."/>
            <person name="Fahal A.H."/>
            <person name="Kaneko S."/>
            <person name="Yaguchi T."/>
        </authorList>
    </citation>
    <scope>NUCLEOTIDE SEQUENCE [LARGE SCALE GENOMIC DNA]</scope>
    <source>
        <strain evidence="2 3">IFM 68171</strain>
    </source>
</reference>
<comment type="caution">
    <text evidence="2">The sequence shown here is derived from an EMBL/GenBank/DDBJ whole genome shotgun (WGS) entry which is preliminary data.</text>
</comment>
<proteinExistence type="predicted"/>
<evidence type="ECO:0000313" key="2">
    <source>
        <dbReference type="EMBL" id="GAB1316392.1"/>
    </source>
</evidence>
<dbReference type="PANTHER" id="PTHR24148">
    <property type="entry name" value="ANKYRIN REPEAT DOMAIN-CONTAINING PROTEIN 39 HOMOLOG-RELATED"/>
    <property type="match status" value="1"/>
</dbReference>
<gene>
    <name evidence="2" type="ORF">MFIFM68171_06602</name>
</gene>
<evidence type="ECO:0000313" key="3">
    <source>
        <dbReference type="Proteomes" id="UP001628179"/>
    </source>
</evidence>
<dbReference type="RefSeq" id="XP_070918123.1">
    <property type="nucleotide sequence ID" value="XM_071062022.1"/>
</dbReference>
<keyword evidence="3" id="KW-1185">Reference proteome</keyword>
<evidence type="ECO:0000259" key="1">
    <source>
        <dbReference type="Pfam" id="PF06985"/>
    </source>
</evidence>
<name>A0ABQ0GF90_9PEZI</name>
<feature type="domain" description="Heterokaryon incompatibility" evidence="1">
    <location>
        <begin position="100"/>
        <end position="249"/>
    </location>
</feature>
<dbReference type="PANTHER" id="PTHR24148:SF73">
    <property type="entry name" value="HET DOMAIN PROTEIN (AFU_ORTHOLOGUE AFUA_8G01020)"/>
    <property type="match status" value="1"/>
</dbReference>
<dbReference type="InterPro" id="IPR010730">
    <property type="entry name" value="HET"/>
</dbReference>
<dbReference type="GeneID" id="98177345"/>
<dbReference type="Proteomes" id="UP001628179">
    <property type="component" value="Unassembled WGS sequence"/>
</dbReference>
<protein>
    <recommendedName>
        <fullName evidence="1">Heterokaryon incompatibility domain-containing protein</fullName>
    </recommendedName>
</protein>
<accession>A0ABQ0GF90</accession>
<organism evidence="2 3">
    <name type="scientific">Madurella fahalii</name>
    <dbReference type="NCBI Taxonomy" id="1157608"/>
    <lineage>
        <taxon>Eukaryota</taxon>
        <taxon>Fungi</taxon>
        <taxon>Dikarya</taxon>
        <taxon>Ascomycota</taxon>
        <taxon>Pezizomycotina</taxon>
        <taxon>Sordariomycetes</taxon>
        <taxon>Sordariomycetidae</taxon>
        <taxon>Sordariales</taxon>
        <taxon>Sordariales incertae sedis</taxon>
        <taxon>Madurella</taxon>
    </lineage>
</organism>
<sequence length="702" mass="80159">MAAARGSAYSPLDRAADEIRLVTITSSLPSRRLQCGLEKVSLKQFRSEYSAFVLSNGLSGESPRQVKSHWATRSGASQPDDRFLGSVPEPDHYRFQWGDFAALSYVWGDESMRRDIILNDKVVSITANLERALRVLARDGVFGGRYKLWIDAICINQADDQERAHQVQKMREIYSGAWAVISWIGSSRSGALINYAFRFLRILASLEGNQRRLENFHTGSGEPSKGTYLCALNDLMKQMYWFRLWIIQEIVMGASSTVLRFGNEMIDWNTFCKGIAVLYYGSNWHLKNFELERELLSRGIRHGLVWQSYSIHLVHIDLRQLTRSEEERTMKRIGFRRLLDISNSADCRDVRDKVFALAGMMDPAVAADIMEAYNFEPTRLFAAVSRAFITRMNSLDPLRQGNPWGRVGAPSWAADWTWNGRIRFSRPEYNMVAPPWDPSEPEPDPDLTYRAHGGIPASYVFLDDWKLLECEGFIFDEVLGLGAPEQGFFEWDTQRIVPCPSWRSAYGDFEATGRALWSTLLLSVAARGERTQQRHAALLNLPSSFWTALPQFTAKGWDWLAGQHHYYFKWNLWRGAHDNFMLGETRLGDFFTDTIPEDAEEITYIEVYCGSQRAVMQRRFMLTKNGYFGWGPDNPFDDDPSKELRVGDKIAILFGCSTPLVIRPRDDKFEVVGEGYVQGFMDGEALGLLASGTCRLQRFTFV</sequence>
<dbReference type="InterPro" id="IPR052895">
    <property type="entry name" value="HetReg/Transcr_Mod"/>
</dbReference>
<dbReference type="EMBL" id="BAAFSV010000003">
    <property type="protein sequence ID" value="GAB1316392.1"/>
    <property type="molecule type" value="Genomic_DNA"/>
</dbReference>